<evidence type="ECO:0000259" key="5">
    <source>
        <dbReference type="PROSITE" id="PS50113"/>
    </source>
</evidence>
<dbReference type="InterPro" id="IPR035965">
    <property type="entry name" value="PAS-like_dom_sf"/>
</dbReference>
<evidence type="ECO:0000313" key="8">
    <source>
        <dbReference type="Proteomes" id="UP000186806"/>
    </source>
</evidence>
<dbReference type="Pfam" id="PF08447">
    <property type="entry name" value="PAS_3"/>
    <property type="match status" value="2"/>
</dbReference>
<dbReference type="EC" id="2.7.7.65" evidence="2"/>
<dbReference type="InterPro" id="IPR000014">
    <property type="entry name" value="PAS"/>
</dbReference>
<dbReference type="CDD" id="cd00130">
    <property type="entry name" value="PAS"/>
    <property type="match status" value="1"/>
</dbReference>
<dbReference type="GO" id="GO:0043709">
    <property type="term" value="P:cell adhesion involved in single-species biofilm formation"/>
    <property type="evidence" value="ECO:0007669"/>
    <property type="project" value="TreeGrafter"/>
</dbReference>
<feature type="domain" description="GGDEF" evidence="6">
    <location>
        <begin position="300"/>
        <end position="432"/>
    </location>
</feature>
<dbReference type="Gene3D" id="3.30.450.20">
    <property type="entry name" value="PAS domain"/>
    <property type="match status" value="2"/>
</dbReference>
<dbReference type="NCBIfam" id="TIGR00229">
    <property type="entry name" value="sensory_box"/>
    <property type="match status" value="1"/>
</dbReference>
<evidence type="ECO:0000259" key="4">
    <source>
        <dbReference type="PROSITE" id="PS50112"/>
    </source>
</evidence>
<dbReference type="SMART" id="SM00086">
    <property type="entry name" value="PAC"/>
    <property type="match status" value="2"/>
</dbReference>
<dbReference type="FunFam" id="3.30.70.270:FF:000001">
    <property type="entry name" value="Diguanylate cyclase domain protein"/>
    <property type="match status" value="1"/>
</dbReference>
<dbReference type="Gene3D" id="3.30.70.270">
    <property type="match status" value="1"/>
</dbReference>
<dbReference type="STRING" id="223900.GCA_000821045_02981"/>
<accession>A0A1Q8T9E1</accession>
<dbReference type="PANTHER" id="PTHR45138">
    <property type="entry name" value="REGULATORY COMPONENTS OF SENSORY TRANSDUCTION SYSTEM"/>
    <property type="match status" value="1"/>
</dbReference>
<reference evidence="7 8" key="1">
    <citation type="submission" date="2016-12" db="EMBL/GenBank/DDBJ databases">
        <title>Draft genome sequences of strains Salinicola socius SMB35, Salinicola sp. MH3R3-1 and Chromohalobacter sp. SMB17 from the Verkhnekamsk potash mining region of Russia.</title>
        <authorList>
            <person name="Mavrodi D.V."/>
            <person name="Olsson B.E."/>
            <person name="Korsakova E.S."/>
            <person name="Pyankova A."/>
            <person name="Mavrodi O.V."/>
            <person name="Plotnikova E.G."/>
        </authorList>
    </citation>
    <scope>NUCLEOTIDE SEQUENCE [LARGE SCALE GENOMIC DNA]</scope>
    <source>
        <strain evidence="7 8">SMB17</strain>
    </source>
</reference>
<dbReference type="InterPro" id="IPR013655">
    <property type="entry name" value="PAS_fold_3"/>
</dbReference>
<dbReference type="RefSeq" id="WP_075370184.1">
    <property type="nucleotide sequence ID" value="NZ_MSDQ01000039.1"/>
</dbReference>
<dbReference type="CDD" id="cd01949">
    <property type="entry name" value="GGDEF"/>
    <property type="match status" value="1"/>
</dbReference>
<evidence type="ECO:0000259" key="6">
    <source>
        <dbReference type="PROSITE" id="PS50887"/>
    </source>
</evidence>
<evidence type="ECO:0000256" key="1">
    <source>
        <dbReference type="ARBA" id="ARBA00001946"/>
    </source>
</evidence>
<dbReference type="EMBL" id="MSDQ01000039">
    <property type="protein sequence ID" value="OLO10282.1"/>
    <property type="molecule type" value="Genomic_DNA"/>
</dbReference>
<dbReference type="PANTHER" id="PTHR45138:SF9">
    <property type="entry name" value="DIGUANYLATE CYCLASE DGCM-RELATED"/>
    <property type="match status" value="1"/>
</dbReference>
<dbReference type="PROSITE" id="PS50113">
    <property type="entry name" value="PAC"/>
    <property type="match status" value="2"/>
</dbReference>
<dbReference type="InterPro" id="IPR000160">
    <property type="entry name" value="GGDEF_dom"/>
</dbReference>
<feature type="domain" description="PAS" evidence="4">
    <location>
        <begin position="142"/>
        <end position="212"/>
    </location>
</feature>
<sequence length="435" mass="48708">MDIPAAKGFSTLPSDCDALLEGSPAILYATGPGWWRSDLHYVSYNLAALIGATRAQLQATPTLWLEHVRDAEEAEARLFAGLAAGESRIRLYYSIACAEGRVRYMQDDIVVQRDVTGDVIELIGSLADISETQMALEALADSERRYRFIVENVSDAILLMDADGECRFASPSIRDLLGHRPETLHERGLLELLPPDDAPRVQRLIHDASRHGEPLRMELRMRHRLGHYVWLETCCSPYLNPASERYEWILAVARDITDRKHREHRLHELSTTDSLTGALNRGAYLSCLRSGLEAADHVSQRVSLVIFDIDHFKTINDTWGHAAGDLVLACVGEICRTALRDHDVFGRIGGEEFSLMLAGQSLNDAALLAERLRKKFESVRVEFHGEWLSFSVSFGVAERQSREGVESLLHRADMGLYAAKHNGRNRVHQAPPQPV</sequence>
<feature type="domain" description="PAC" evidence="5">
    <location>
        <begin position="85"/>
        <end position="141"/>
    </location>
</feature>
<evidence type="ECO:0000313" key="7">
    <source>
        <dbReference type="EMBL" id="OLO10282.1"/>
    </source>
</evidence>
<dbReference type="SUPFAM" id="SSF55785">
    <property type="entry name" value="PYP-like sensor domain (PAS domain)"/>
    <property type="match status" value="2"/>
</dbReference>
<dbReference type="Proteomes" id="UP000186806">
    <property type="component" value="Unassembled WGS sequence"/>
</dbReference>
<evidence type="ECO:0000256" key="2">
    <source>
        <dbReference type="ARBA" id="ARBA00012528"/>
    </source>
</evidence>
<comment type="cofactor">
    <cofactor evidence="1">
        <name>Mg(2+)</name>
        <dbReference type="ChEBI" id="CHEBI:18420"/>
    </cofactor>
</comment>
<evidence type="ECO:0000256" key="3">
    <source>
        <dbReference type="ARBA" id="ARBA00034247"/>
    </source>
</evidence>
<keyword evidence="8" id="KW-1185">Reference proteome</keyword>
<dbReference type="InterPro" id="IPR050469">
    <property type="entry name" value="Diguanylate_Cyclase"/>
</dbReference>
<dbReference type="AlphaFoldDB" id="A0A1Q8T9E1"/>
<dbReference type="GO" id="GO:0052621">
    <property type="term" value="F:diguanylate cyclase activity"/>
    <property type="evidence" value="ECO:0007669"/>
    <property type="project" value="UniProtKB-EC"/>
</dbReference>
<dbReference type="GO" id="GO:1902201">
    <property type="term" value="P:negative regulation of bacterial-type flagellum-dependent cell motility"/>
    <property type="evidence" value="ECO:0007669"/>
    <property type="project" value="TreeGrafter"/>
</dbReference>
<dbReference type="GO" id="GO:0005886">
    <property type="term" value="C:plasma membrane"/>
    <property type="evidence" value="ECO:0007669"/>
    <property type="project" value="TreeGrafter"/>
</dbReference>
<name>A0A1Q8T9E1_9GAMM</name>
<comment type="caution">
    <text evidence="7">The sequence shown here is derived from an EMBL/GenBank/DDBJ whole genome shotgun (WGS) entry which is preliminary data.</text>
</comment>
<comment type="catalytic activity">
    <reaction evidence="3">
        <text>2 GTP = 3',3'-c-di-GMP + 2 diphosphate</text>
        <dbReference type="Rhea" id="RHEA:24898"/>
        <dbReference type="ChEBI" id="CHEBI:33019"/>
        <dbReference type="ChEBI" id="CHEBI:37565"/>
        <dbReference type="ChEBI" id="CHEBI:58805"/>
        <dbReference type="EC" id="2.7.7.65"/>
    </reaction>
</comment>
<dbReference type="PROSITE" id="PS50112">
    <property type="entry name" value="PAS"/>
    <property type="match status" value="1"/>
</dbReference>
<feature type="domain" description="PAC" evidence="5">
    <location>
        <begin position="215"/>
        <end position="268"/>
    </location>
</feature>
<dbReference type="InterPro" id="IPR000700">
    <property type="entry name" value="PAS-assoc_C"/>
</dbReference>
<dbReference type="PROSITE" id="PS50887">
    <property type="entry name" value="GGDEF"/>
    <property type="match status" value="1"/>
</dbReference>
<dbReference type="InterPro" id="IPR043128">
    <property type="entry name" value="Rev_trsase/Diguanyl_cyclase"/>
</dbReference>
<dbReference type="SMART" id="SM00267">
    <property type="entry name" value="GGDEF"/>
    <property type="match status" value="1"/>
</dbReference>
<dbReference type="SMART" id="SM00091">
    <property type="entry name" value="PAS"/>
    <property type="match status" value="2"/>
</dbReference>
<organism evidence="7 8">
    <name type="scientific">Chromohalobacter japonicus</name>
    <dbReference type="NCBI Taxonomy" id="223900"/>
    <lineage>
        <taxon>Bacteria</taxon>
        <taxon>Pseudomonadati</taxon>
        <taxon>Pseudomonadota</taxon>
        <taxon>Gammaproteobacteria</taxon>
        <taxon>Oceanospirillales</taxon>
        <taxon>Halomonadaceae</taxon>
        <taxon>Chromohalobacter</taxon>
    </lineage>
</organism>
<proteinExistence type="predicted"/>
<dbReference type="Pfam" id="PF00990">
    <property type="entry name" value="GGDEF"/>
    <property type="match status" value="1"/>
</dbReference>
<gene>
    <name evidence="7" type="ORF">BTW10_15485</name>
</gene>
<dbReference type="SUPFAM" id="SSF55073">
    <property type="entry name" value="Nucleotide cyclase"/>
    <property type="match status" value="1"/>
</dbReference>
<dbReference type="InterPro" id="IPR029787">
    <property type="entry name" value="Nucleotide_cyclase"/>
</dbReference>
<dbReference type="InterPro" id="IPR001610">
    <property type="entry name" value="PAC"/>
</dbReference>
<dbReference type="NCBIfam" id="TIGR00254">
    <property type="entry name" value="GGDEF"/>
    <property type="match status" value="1"/>
</dbReference>
<protein>
    <recommendedName>
        <fullName evidence="2">diguanylate cyclase</fullName>
        <ecNumber evidence="2">2.7.7.65</ecNumber>
    </recommendedName>
</protein>